<dbReference type="InterPro" id="IPR011009">
    <property type="entry name" value="Kinase-like_dom_sf"/>
</dbReference>
<proteinExistence type="inferred from homology"/>
<dbReference type="InterPro" id="IPR011989">
    <property type="entry name" value="ARM-like"/>
</dbReference>
<dbReference type="InterPro" id="IPR000719">
    <property type="entry name" value="Prot_kinase_dom"/>
</dbReference>
<dbReference type="SUPFAM" id="SSF56112">
    <property type="entry name" value="Protein kinase-like (PK-like)"/>
    <property type="match status" value="1"/>
</dbReference>
<dbReference type="InterPro" id="IPR016024">
    <property type="entry name" value="ARM-type_fold"/>
</dbReference>
<dbReference type="Gene3D" id="1.10.510.10">
    <property type="entry name" value="Transferase(Phosphotransferase) domain 1"/>
    <property type="match status" value="1"/>
</dbReference>
<accession>A0A5J4NM93</accession>
<evidence type="ECO:0000256" key="2">
    <source>
        <dbReference type="ARBA" id="ARBA00040972"/>
    </source>
</evidence>
<evidence type="ECO:0000256" key="3">
    <source>
        <dbReference type="ARBA" id="ARBA00042347"/>
    </source>
</evidence>
<dbReference type="GO" id="GO:0005524">
    <property type="term" value="F:ATP binding"/>
    <property type="evidence" value="ECO:0007669"/>
    <property type="project" value="InterPro"/>
</dbReference>
<comment type="caution">
    <text evidence="7">The sequence shown here is derived from an EMBL/GenBank/DDBJ whole genome shotgun (WGS) entry which is preliminary data.</text>
</comment>
<dbReference type="PANTHER" id="PTHR12984">
    <property type="entry name" value="SCY1-RELATED S/T PROTEIN KINASE-LIKE"/>
    <property type="match status" value="1"/>
</dbReference>
<dbReference type="PROSITE" id="PS50011">
    <property type="entry name" value="PROTEIN_KINASE_DOM"/>
    <property type="match status" value="1"/>
</dbReference>
<protein>
    <recommendedName>
        <fullName evidence="2">N-terminal kinase-like protein</fullName>
    </recommendedName>
    <alternativeName>
        <fullName evidence="3">SCY1-like protein 1</fullName>
    </alternativeName>
</protein>
<feature type="region of interest" description="Disordered" evidence="5">
    <location>
        <begin position="762"/>
        <end position="873"/>
    </location>
</feature>
<evidence type="ECO:0000256" key="4">
    <source>
        <dbReference type="ARBA" id="ARBA00056114"/>
    </source>
</evidence>
<dbReference type="Gene3D" id="3.30.200.20">
    <property type="entry name" value="Phosphorylase Kinase, domain 1"/>
    <property type="match status" value="1"/>
</dbReference>
<dbReference type="GO" id="GO:0004672">
    <property type="term" value="F:protein kinase activity"/>
    <property type="evidence" value="ECO:0007669"/>
    <property type="project" value="InterPro"/>
</dbReference>
<sequence length="873" mass="96460">MWLFSNKESASSLSAVGTLGLNFTNDPLPGFALVASDSTRVPVIDGPYRLEWRIRQAHNKRKNNEEVSLFSLNPTSTPSSMDMESIQESVRQTVKWMKTLRHPNILNWIAGTDLTGSKVPSEYHIATERVVPLRDYLRLKADTGNFHFISSWGIHQISRALAFLNDDAKISHNATRLDAVFVTSSGEWKLGGLDFAGPVDSPPPAIRATAAFVHMDQTGGDPYLPPDNRLVDSWGLGCLIWEIFNPECVLRERAQLTAPSSLERLPKSLVPEYRRLFAPNIGRGAKRRSTVTQFLVQSRDADKGGFFANEYVDTLLFLEEIQLKDALEKSRFLASLAEQVPNFPDDVCRHKILPHLLNGLRYGSAGIEALIPVLRLIPLLSNSEFETDVLPCLVKLFTSPERATRVRLLEQLPNFVANLPPKAVETQIFVPVCTGFSDANPVVRETTVRAMIHLAPKLSGKLLNDTLLRYLIGVQTKDDQGGIRTNATVCLAKLAPIISVQARQGLLLNAFLRATRDPFAPSRKAALSALSATQEFYKTDQLAGKLLPCLSFLTLDSDKSIREETFRTIRNILDRLEQISEHPPADDATTQESISGNVSTAKPSASRAAAAALGNLAWSALSFSSRLISSTASQLNDPQTVQKSDLAGSTGNSTSLPMPSTKPSSETQSLNVTVKRELLLSPHHKQSLFTFEYRLFWRDFAGSPTFVIDEHKPVKTTTKPMSLNTTSTKFDDLLEPGYSSANHDQDGWGTEADDGWRSLELDEPLDRTRTPGRTNSSAASYDWDQGPRIKAPTNLDWDGDAFFDNLTSDRSQSKTKSSIQRTTATLSNATEPSRAKTAASRPSKPTNRMKESAATIPTKVRSRAEEDDGWGNW</sequence>
<evidence type="ECO:0000256" key="1">
    <source>
        <dbReference type="ARBA" id="ARBA00038349"/>
    </source>
</evidence>
<keyword evidence="8" id="KW-1185">Reference proteome</keyword>
<name>A0A5J4NM93_9TREM</name>
<evidence type="ECO:0000259" key="6">
    <source>
        <dbReference type="PROSITE" id="PS50011"/>
    </source>
</evidence>
<dbReference type="PANTHER" id="PTHR12984:SF3">
    <property type="entry name" value="N-TERMINAL KINASE-LIKE PROTEIN"/>
    <property type="match status" value="1"/>
</dbReference>
<feature type="region of interest" description="Disordered" evidence="5">
    <location>
        <begin position="578"/>
        <end position="600"/>
    </location>
</feature>
<dbReference type="InterPro" id="IPR051177">
    <property type="entry name" value="CIK-Related_Protein"/>
</dbReference>
<dbReference type="AlphaFoldDB" id="A0A5J4NM93"/>
<gene>
    <name evidence="7" type="ORF">DEA37_0004879</name>
</gene>
<evidence type="ECO:0000256" key="5">
    <source>
        <dbReference type="SAM" id="MobiDB-lite"/>
    </source>
</evidence>
<organism evidence="7 8">
    <name type="scientific">Paragonimus westermani</name>
    <dbReference type="NCBI Taxonomy" id="34504"/>
    <lineage>
        <taxon>Eukaryota</taxon>
        <taxon>Metazoa</taxon>
        <taxon>Spiralia</taxon>
        <taxon>Lophotrochozoa</taxon>
        <taxon>Platyhelminthes</taxon>
        <taxon>Trematoda</taxon>
        <taxon>Digenea</taxon>
        <taxon>Plagiorchiida</taxon>
        <taxon>Troglotremata</taxon>
        <taxon>Troglotrematidae</taxon>
        <taxon>Paragonimus</taxon>
    </lineage>
</organism>
<comment type="similarity">
    <text evidence="1">Belongs to the protein kinase superfamily.</text>
</comment>
<evidence type="ECO:0000313" key="8">
    <source>
        <dbReference type="Proteomes" id="UP000324629"/>
    </source>
</evidence>
<dbReference type="EMBL" id="QNGE01001900">
    <property type="protein sequence ID" value="KAA3676604.1"/>
    <property type="molecule type" value="Genomic_DNA"/>
</dbReference>
<dbReference type="Proteomes" id="UP000324629">
    <property type="component" value="Unassembled WGS sequence"/>
</dbReference>
<dbReference type="Gene3D" id="1.25.10.10">
    <property type="entry name" value="Leucine-rich Repeat Variant"/>
    <property type="match status" value="1"/>
</dbReference>
<feature type="compositionally biased region" description="Polar residues" evidence="5">
    <location>
        <begin position="588"/>
        <end position="598"/>
    </location>
</feature>
<comment type="function">
    <text evidence="4">Regulates COPI-mediated retrograde protein traffic at the interface between the Golgi apparatus and the endoplasmic reticulum. Involved in the maintenance of the Golgi apparatus morphology.</text>
</comment>
<feature type="compositionally biased region" description="Polar residues" evidence="5">
    <location>
        <begin position="805"/>
        <end position="831"/>
    </location>
</feature>
<feature type="region of interest" description="Disordered" evidence="5">
    <location>
        <begin position="634"/>
        <end position="669"/>
    </location>
</feature>
<dbReference type="SUPFAM" id="SSF48371">
    <property type="entry name" value="ARM repeat"/>
    <property type="match status" value="1"/>
</dbReference>
<reference evidence="7 8" key="1">
    <citation type="journal article" date="2019" name="Gigascience">
        <title>Whole-genome sequence of the oriental lung fluke Paragonimus westermani.</title>
        <authorList>
            <person name="Oey H."/>
            <person name="Zakrzewski M."/>
            <person name="Narain K."/>
            <person name="Devi K.R."/>
            <person name="Agatsuma T."/>
            <person name="Nawaratna S."/>
            <person name="Gobert G.N."/>
            <person name="Jones M.K."/>
            <person name="Ragan M.A."/>
            <person name="McManus D.P."/>
            <person name="Krause L."/>
        </authorList>
    </citation>
    <scope>NUCLEOTIDE SEQUENCE [LARGE SCALE GENOMIC DNA]</scope>
    <source>
        <strain evidence="7 8">IND2009</strain>
    </source>
</reference>
<feature type="domain" description="Protein kinase" evidence="6">
    <location>
        <begin position="37"/>
        <end position="307"/>
    </location>
</feature>
<evidence type="ECO:0000313" key="7">
    <source>
        <dbReference type="EMBL" id="KAA3676604.1"/>
    </source>
</evidence>